<feature type="signal peptide" evidence="5">
    <location>
        <begin position="1"/>
        <end position="32"/>
    </location>
</feature>
<gene>
    <name evidence="7" type="ORF">D9619_001405</name>
</gene>
<evidence type="ECO:0000256" key="1">
    <source>
        <dbReference type="ARBA" id="ARBA00007447"/>
    </source>
</evidence>
<dbReference type="GO" id="GO:0004190">
    <property type="term" value="F:aspartic-type endopeptidase activity"/>
    <property type="evidence" value="ECO:0007669"/>
    <property type="project" value="UniProtKB-KW"/>
</dbReference>
<dbReference type="InterPro" id="IPR021109">
    <property type="entry name" value="Peptidase_aspartic_dom_sf"/>
</dbReference>
<dbReference type="OrthoDB" id="2747330at2759"/>
<keyword evidence="2 4" id="KW-0064">Aspartyl protease</keyword>
<proteinExistence type="inferred from homology"/>
<evidence type="ECO:0000256" key="2">
    <source>
        <dbReference type="ARBA" id="ARBA00022750"/>
    </source>
</evidence>
<dbReference type="PROSITE" id="PS51767">
    <property type="entry name" value="PEPTIDASE_A1"/>
    <property type="match status" value="1"/>
</dbReference>
<dbReference type="Gene3D" id="2.40.70.10">
    <property type="entry name" value="Acid Proteases"/>
    <property type="match status" value="2"/>
</dbReference>
<dbReference type="InterPro" id="IPR001461">
    <property type="entry name" value="Aspartic_peptidase_A1"/>
</dbReference>
<dbReference type="PROSITE" id="PS00141">
    <property type="entry name" value="ASP_PROTEASE"/>
    <property type="match status" value="2"/>
</dbReference>
<comment type="caution">
    <text evidence="7">The sequence shown here is derived from an EMBL/GenBank/DDBJ whole genome shotgun (WGS) entry which is preliminary data.</text>
</comment>
<dbReference type="InterPro" id="IPR033121">
    <property type="entry name" value="PEPTIDASE_A1"/>
</dbReference>
<dbReference type="PRINTS" id="PR00792">
    <property type="entry name" value="PEPSIN"/>
</dbReference>
<dbReference type="EMBL" id="JAACJJ010000028">
    <property type="protein sequence ID" value="KAF5321503.1"/>
    <property type="molecule type" value="Genomic_DNA"/>
</dbReference>
<evidence type="ECO:0000313" key="7">
    <source>
        <dbReference type="EMBL" id="KAF5321503.1"/>
    </source>
</evidence>
<organism evidence="7 8">
    <name type="scientific">Psilocybe cf. subviscida</name>
    <dbReference type="NCBI Taxonomy" id="2480587"/>
    <lineage>
        <taxon>Eukaryota</taxon>
        <taxon>Fungi</taxon>
        <taxon>Dikarya</taxon>
        <taxon>Basidiomycota</taxon>
        <taxon>Agaricomycotina</taxon>
        <taxon>Agaricomycetes</taxon>
        <taxon>Agaricomycetidae</taxon>
        <taxon>Agaricales</taxon>
        <taxon>Agaricineae</taxon>
        <taxon>Strophariaceae</taxon>
        <taxon>Psilocybe</taxon>
    </lineage>
</organism>
<feature type="domain" description="Peptidase A1" evidence="6">
    <location>
        <begin position="173"/>
        <end position="479"/>
    </location>
</feature>
<dbReference type="PANTHER" id="PTHR47966:SF51">
    <property type="entry name" value="BETA-SITE APP-CLEAVING ENZYME, ISOFORM A-RELATED"/>
    <property type="match status" value="1"/>
</dbReference>
<dbReference type="Proteomes" id="UP000567179">
    <property type="component" value="Unassembled WGS sequence"/>
</dbReference>
<keyword evidence="8" id="KW-1185">Reference proteome</keyword>
<reference evidence="7 8" key="1">
    <citation type="journal article" date="2020" name="ISME J.">
        <title>Uncovering the hidden diversity of litter-decomposition mechanisms in mushroom-forming fungi.</title>
        <authorList>
            <person name="Floudas D."/>
            <person name="Bentzer J."/>
            <person name="Ahren D."/>
            <person name="Johansson T."/>
            <person name="Persson P."/>
            <person name="Tunlid A."/>
        </authorList>
    </citation>
    <scope>NUCLEOTIDE SEQUENCE [LARGE SCALE GENOMIC DNA]</scope>
    <source>
        <strain evidence="7 8">CBS 101986</strain>
    </source>
</reference>
<accession>A0A8H5BFH2</accession>
<comment type="similarity">
    <text evidence="1 4">Belongs to the peptidase A1 family.</text>
</comment>
<feature type="chain" id="PRO_5034068451" description="Peptidase A1 domain-containing protein" evidence="5">
    <location>
        <begin position="33"/>
        <end position="479"/>
    </location>
</feature>
<dbReference type="FunFam" id="2.40.70.10:FF:000008">
    <property type="entry name" value="Cathepsin D"/>
    <property type="match status" value="1"/>
</dbReference>
<dbReference type="InterPro" id="IPR001969">
    <property type="entry name" value="Aspartic_peptidase_AS"/>
</dbReference>
<keyword evidence="4" id="KW-0378">Hydrolase</keyword>
<keyword evidence="5" id="KW-0732">Signal</keyword>
<dbReference type="Pfam" id="PF00026">
    <property type="entry name" value="Asp"/>
    <property type="match status" value="1"/>
</dbReference>
<name>A0A8H5BFH2_9AGAR</name>
<dbReference type="AlphaFoldDB" id="A0A8H5BFH2"/>
<dbReference type="InterPro" id="IPR034164">
    <property type="entry name" value="Pepsin-like_dom"/>
</dbReference>
<dbReference type="PANTHER" id="PTHR47966">
    <property type="entry name" value="BETA-SITE APP-CLEAVING ENZYME, ISOFORM A-RELATED"/>
    <property type="match status" value="1"/>
</dbReference>
<feature type="active site" evidence="3">
    <location>
        <position position="389"/>
    </location>
</feature>
<feature type="active site" evidence="3">
    <location>
        <position position="191"/>
    </location>
</feature>
<dbReference type="SUPFAM" id="SSF50630">
    <property type="entry name" value="Acid proteases"/>
    <property type="match status" value="1"/>
</dbReference>
<protein>
    <recommendedName>
        <fullName evidence="6">Peptidase A1 domain-containing protein</fullName>
    </recommendedName>
</protein>
<evidence type="ECO:0000256" key="5">
    <source>
        <dbReference type="SAM" id="SignalP"/>
    </source>
</evidence>
<dbReference type="GO" id="GO:0006508">
    <property type="term" value="P:proteolysis"/>
    <property type="evidence" value="ECO:0007669"/>
    <property type="project" value="UniProtKB-KW"/>
</dbReference>
<sequence>MPQSFSQLTFTFVYFLLITSHALLHYATPVLAGPATLRPGNRFARGAKPFTLPIKRRGAIRDVRGTNTTKPAGKNIFDPAYSKAELQRLLVKYQHAAKVLDGLSITPSTPSQYLDAVLLNYTAADVDAQIESSRDPIARVDGSPIAVPPIIVTTGTAKMPMKDVFYGSMDVLYYGPLNIGTPPQELTVDVDTGSADLWLPSGCTMCSNKQFNKGQSSTYMEENGKTFEVTYGSGAVSATLASDVVSIHDLTISDQSFGAVTSESDDFDTYPNSGLIGLAFSSIAASGRPTFFERLIRDKQLAAPIFSVHLTRGQEDGSEVCFGCFDKEKTIGPVQWVPVLSKVWRLSHWHLRALNLVSASTQTYWTVALDSVSVNSTTAPTDSVVAAVDTGTTLLYVPDHLATRFYDMIPGSRAATEYGPGNGDVFQLINYRKTADRFLEFFTYPCNSNFTVSLTLGGIPFALNIVDFNMEIVSEEYFR</sequence>
<evidence type="ECO:0000259" key="6">
    <source>
        <dbReference type="PROSITE" id="PS51767"/>
    </source>
</evidence>
<dbReference type="CDD" id="cd05471">
    <property type="entry name" value="pepsin_like"/>
    <property type="match status" value="1"/>
</dbReference>
<evidence type="ECO:0000313" key="8">
    <source>
        <dbReference type="Proteomes" id="UP000567179"/>
    </source>
</evidence>
<evidence type="ECO:0000256" key="4">
    <source>
        <dbReference type="RuleBase" id="RU000454"/>
    </source>
</evidence>
<evidence type="ECO:0000256" key="3">
    <source>
        <dbReference type="PIRSR" id="PIRSR601461-1"/>
    </source>
</evidence>
<keyword evidence="4" id="KW-0645">Protease</keyword>